<feature type="transmembrane region" description="Helical" evidence="1">
    <location>
        <begin position="111"/>
        <end position="130"/>
    </location>
</feature>
<sequence length="378" mass="41240">MAGRCSLCGSRLNNGKCEFCGLDNRMYDRQYLKDPYHMAEIVKEADTPKAPPGQMKKNAGASVQSGSAARKTVFTAKAPARKGADLSSRHRKQDAASWQKRQYSGTARSKAAIVIVILVILVCTAGPVLFQIGKAVTETGSVPGADSWQSAVDSLFSDNDSTLDDYDPYEYVTREIPEDGTDYEVTLSNGFYQVGIHIPEGIYHIERAGGSADLHIADSENIIYDSLWFGDETEYDEITEADDIRLYNGSEISITGGGFLFFTTGNAQPFTQETAANPLTGSFILEEGTSTAGEDIPEGIYDIIPAEDAGSIWFSLDLLYPNGYSEYLWTPGSSEASEKRILNVIIPDGTELTLDGDPIELVPAEGYFEADLSDYPWN</sequence>
<keyword evidence="1" id="KW-0472">Membrane</keyword>
<protein>
    <submittedName>
        <fullName evidence="2">Uncharacterized protein</fullName>
    </submittedName>
</protein>
<evidence type="ECO:0000256" key="1">
    <source>
        <dbReference type="SAM" id="Phobius"/>
    </source>
</evidence>
<gene>
    <name evidence="2" type="ORF">H9911_11885</name>
</gene>
<comment type="caution">
    <text evidence="2">The sequence shown here is derived from an EMBL/GenBank/DDBJ whole genome shotgun (WGS) entry which is preliminary data.</text>
</comment>
<keyword evidence="1" id="KW-1133">Transmembrane helix</keyword>
<dbReference type="Proteomes" id="UP000823897">
    <property type="component" value="Unassembled WGS sequence"/>
</dbReference>
<evidence type="ECO:0000313" key="3">
    <source>
        <dbReference type="Proteomes" id="UP000823897"/>
    </source>
</evidence>
<dbReference type="EMBL" id="DWUV01000229">
    <property type="protein sequence ID" value="HJD35212.1"/>
    <property type="molecule type" value="Genomic_DNA"/>
</dbReference>
<organism evidence="2 3">
    <name type="scientific">Candidatus Mediterraneibacter tabaqchaliae</name>
    <dbReference type="NCBI Taxonomy" id="2838689"/>
    <lineage>
        <taxon>Bacteria</taxon>
        <taxon>Bacillati</taxon>
        <taxon>Bacillota</taxon>
        <taxon>Clostridia</taxon>
        <taxon>Lachnospirales</taxon>
        <taxon>Lachnospiraceae</taxon>
        <taxon>Mediterraneibacter</taxon>
    </lineage>
</organism>
<dbReference type="AlphaFoldDB" id="A0A9D2R741"/>
<accession>A0A9D2R741</accession>
<reference evidence="2" key="1">
    <citation type="journal article" date="2021" name="PeerJ">
        <title>Extensive microbial diversity within the chicken gut microbiome revealed by metagenomics and culture.</title>
        <authorList>
            <person name="Gilroy R."/>
            <person name="Ravi A."/>
            <person name="Getino M."/>
            <person name="Pursley I."/>
            <person name="Horton D.L."/>
            <person name="Alikhan N.F."/>
            <person name="Baker D."/>
            <person name="Gharbi K."/>
            <person name="Hall N."/>
            <person name="Watson M."/>
            <person name="Adriaenssens E.M."/>
            <person name="Foster-Nyarko E."/>
            <person name="Jarju S."/>
            <person name="Secka A."/>
            <person name="Antonio M."/>
            <person name="Oren A."/>
            <person name="Chaudhuri R.R."/>
            <person name="La Ragione R."/>
            <person name="Hildebrand F."/>
            <person name="Pallen M.J."/>
        </authorList>
    </citation>
    <scope>NUCLEOTIDE SEQUENCE</scope>
    <source>
        <strain evidence="2">ChiGjej3B3-11674</strain>
    </source>
</reference>
<name>A0A9D2R741_9FIRM</name>
<proteinExistence type="predicted"/>
<evidence type="ECO:0000313" key="2">
    <source>
        <dbReference type="EMBL" id="HJD35212.1"/>
    </source>
</evidence>
<reference evidence="2" key="2">
    <citation type="submission" date="2021-04" db="EMBL/GenBank/DDBJ databases">
        <authorList>
            <person name="Gilroy R."/>
        </authorList>
    </citation>
    <scope>NUCLEOTIDE SEQUENCE</scope>
    <source>
        <strain evidence="2">ChiGjej3B3-11674</strain>
    </source>
</reference>
<keyword evidence="1" id="KW-0812">Transmembrane</keyword>